<comment type="caution">
    <text evidence="1">The sequence shown here is derived from an EMBL/GenBank/DDBJ whole genome shotgun (WGS) entry which is preliminary data.</text>
</comment>
<dbReference type="AlphaFoldDB" id="X1IMJ7"/>
<evidence type="ECO:0008006" key="2">
    <source>
        <dbReference type="Google" id="ProtNLM"/>
    </source>
</evidence>
<dbReference type="EMBL" id="BARU01030795">
    <property type="protein sequence ID" value="GAH67344.1"/>
    <property type="molecule type" value="Genomic_DNA"/>
</dbReference>
<protein>
    <recommendedName>
        <fullName evidence="2">HTH merR-type domain-containing protein</fullName>
    </recommendedName>
</protein>
<proteinExistence type="predicted"/>
<name>X1IMJ7_9ZZZZ</name>
<gene>
    <name evidence="1" type="ORF">S03H2_48802</name>
</gene>
<reference evidence="1" key="1">
    <citation type="journal article" date="2014" name="Front. Microbiol.">
        <title>High frequency of phylogenetically diverse reductive dehalogenase-homologous genes in deep subseafloor sedimentary metagenomes.</title>
        <authorList>
            <person name="Kawai M."/>
            <person name="Futagami T."/>
            <person name="Toyoda A."/>
            <person name="Takaki Y."/>
            <person name="Nishi S."/>
            <person name="Hori S."/>
            <person name="Arai W."/>
            <person name="Tsubouchi T."/>
            <person name="Morono Y."/>
            <person name="Uchiyama I."/>
            <person name="Ito T."/>
            <person name="Fujiyama A."/>
            <person name="Inagaki F."/>
            <person name="Takami H."/>
        </authorList>
    </citation>
    <scope>NUCLEOTIDE SEQUENCE</scope>
    <source>
        <strain evidence="1">Expedition CK06-06</strain>
    </source>
</reference>
<evidence type="ECO:0000313" key="1">
    <source>
        <dbReference type="EMBL" id="GAH67344.1"/>
    </source>
</evidence>
<accession>X1IMJ7</accession>
<sequence>MPNRKLELTLKYLTAPQAGKRLGLSRFQFDMRLNRGIFPRPTFTDVTGVRYFDESWVSVARAILDASIQSEAVRH</sequence>
<organism evidence="1">
    <name type="scientific">marine sediment metagenome</name>
    <dbReference type="NCBI Taxonomy" id="412755"/>
    <lineage>
        <taxon>unclassified sequences</taxon>
        <taxon>metagenomes</taxon>
        <taxon>ecological metagenomes</taxon>
    </lineage>
</organism>